<dbReference type="Proteomes" id="UP000649345">
    <property type="component" value="Unassembled WGS sequence"/>
</dbReference>
<dbReference type="PANTHER" id="PTHR43434">
    <property type="entry name" value="PHOSPHOGLYCOLATE PHOSPHATASE"/>
    <property type="match status" value="1"/>
</dbReference>
<protein>
    <submittedName>
        <fullName evidence="1">HAD family hydrolase</fullName>
    </submittedName>
</protein>
<dbReference type="EMBL" id="JACOOR010000005">
    <property type="protein sequence ID" value="MBC5659987.1"/>
    <property type="molecule type" value="Genomic_DNA"/>
</dbReference>
<name>A0A923LD93_9FIRM</name>
<keyword evidence="1" id="KW-0378">Hydrolase</keyword>
<dbReference type="AlphaFoldDB" id="A0A923LD93"/>
<keyword evidence="2" id="KW-1185">Reference proteome</keyword>
<accession>A0A923LD93</accession>
<dbReference type="PANTHER" id="PTHR43434:SF26">
    <property type="entry name" value="PYROPHOSPHATASE PPAX"/>
    <property type="match status" value="1"/>
</dbReference>
<dbReference type="InterPro" id="IPR006439">
    <property type="entry name" value="HAD-SF_hydro_IA"/>
</dbReference>
<reference evidence="1" key="1">
    <citation type="submission" date="2020-08" db="EMBL/GenBank/DDBJ databases">
        <title>Genome public.</title>
        <authorList>
            <person name="Liu C."/>
            <person name="Sun Q."/>
        </authorList>
    </citation>
    <scope>NUCLEOTIDE SEQUENCE</scope>
    <source>
        <strain evidence="1">NSJ-68</strain>
    </source>
</reference>
<dbReference type="GO" id="GO:0008967">
    <property type="term" value="F:phosphoglycolate phosphatase activity"/>
    <property type="evidence" value="ECO:0007669"/>
    <property type="project" value="TreeGrafter"/>
</dbReference>
<dbReference type="InterPro" id="IPR023214">
    <property type="entry name" value="HAD_sf"/>
</dbReference>
<dbReference type="InterPro" id="IPR041492">
    <property type="entry name" value="HAD_2"/>
</dbReference>
<dbReference type="Pfam" id="PF13419">
    <property type="entry name" value="HAD_2"/>
    <property type="match status" value="1"/>
</dbReference>
<sequence length="209" mass="23534">MGYKQIVFDVDGTLIDTEYAVIHSLQDTIRAINGKIISDKELTFALGITGENALQRLGVSDIASALFMWDKNMEKYRDTITVFHGIKELLETISELKLGIGIVTSKTHEEFRSDFQKFDISSYFETVVCADDTLQHKPEPDPLLKYMEWTKCQANELLYIGDSIYDMQCAKHANVNFGLAKWGAGNRVNAQKSFCTPFDLAKNLASTKS</sequence>
<dbReference type="InterPro" id="IPR036412">
    <property type="entry name" value="HAD-like_sf"/>
</dbReference>
<comment type="caution">
    <text evidence="1">The sequence shown here is derived from an EMBL/GenBank/DDBJ whole genome shotgun (WGS) entry which is preliminary data.</text>
</comment>
<dbReference type="GO" id="GO:0005829">
    <property type="term" value="C:cytosol"/>
    <property type="evidence" value="ECO:0007669"/>
    <property type="project" value="TreeGrafter"/>
</dbReference>
<proteinExistence type="predicted"/>
<gene>
    <name evidence="1" type="ORF">H8S44_09400</name>
</gene>
<dbReference type="Gene3D" id="3.40.50.1000">
    <property type="entry name" value="HAD superfamily/HAD-like"/>
    <property type="match status" value="1"/>
</dbReference>
<dbReference type="InterPro" id="IPR023198">
    <property type="entry name" value="PGP-like_dom2"/>
</dbReference>
<dbReference type="RefSeq" id="WP_117802311.1">
    <property type="nucleotide sequence ID" value="NZ_JACOOR010000005.1"/>
</dbReference>
<evidence type="ECO:0000313" key="2">
    <source>
        <dbReference type="Proteomes" id="UP000649345"/>
    </source>
</evidence>
<dbReference type="SFLD" id="SFLDG01129">
    <property type="entry name" value="C1.5:_HAD__Beta-PGM__Phosphata"/>
    <property type="match status" value="1"/>
</dbReference>
<dbReference type="SFLD" id="SFLDS00003">
    <property type="entry name" value="Haloacid_Dehalogenase"/>
    <property type="match status" value="1"/>
</dbReference>
<dbReference type="NCBIfam" id="TIGR01549">
    <property type="entry name" value="HAD-SF-IA-v1"/>
    <property type="match status" value="1"/>
</dbReference>
<dbReference type="SUPFAM" id="SSF56784">
    <property type="entry name" value="HAD-like"/>
    <property type="match status" value="1"/>
</dbReference>
<evidence type="ECO:0000313" key="1">
    <source>
        <dbReference type="EMBL" id="MBC5659987.1"/>
    </source>
</evidence>
<organism evidence="1 2">
    <name type="scientific">Anaerosacchariphilus hominis</name>
    <dbReference type="NCBI Taxonomy" id="2763017"/>
    <lineage>
        <taxon>Bacteria</taxon>
        <taxon>Bacillati</taxon>
        <taxon>Bacillota</taxon>
        <taxon>Clostridia</taxon>
        <taxon>Lachnospirales</taxon>
        <taxon>Lachnospiraceae</taxon>
        <taxon>Anaerosacchariphilus</taxon>
    </lineage>
</organism>
<dbReference type="GO" id="GO:0006281">
    <property type="term" value="P:DNA repair"/>
    <property type="evidence" value="ECO:0007669"/>
    <property type="project" value="TreeGrafter"/>
</dbReference>
<dbReference type="Gene3D" id="1.10.150.240">
    <property type="entry name" value="Putative phosphatase, domain 2"/>
    <property type="match status" value="1"/>
</dbReference>
<dbReference type="InterPro" id="IPR050155">
    <property type="entry name" value="HAD-like_hydrolase_sf"/>
</dbReference>